<dbReference type="Pfam" id="PF00078">
    <property type="entry name" value="RVT_1"/>
    <property type="match status" value="1"/>
</dbReference>
<dbReference type="GeneTree" id="ENSGT01150000286909"/>
<reference evidence="2" key="1">
    <citation type="submission" date="2025-08" db="UniProtKB">
        <authorList>
            <consortium name="Ensembl"/>
        </authorList>
    </citation>
    <scope>IDENTIFICATION</scope>
</reference>
<dbReference type="PROSITE" id="PS50878">
    <property type="entry name" value="RT_POL"/>
    <property type="match status" value="1"/>
</dbReference>
<dbReference type="PANTHER" id="PTHR33332">
    <property type="entry name" value="REVERSE TRANSCRIPTASE DOMAIN-CONTAINING PROTEIN"/>
    <property type="match status" value="1"/>
</dbReference>
<sequence length="632" mass="70566">MKTCKRQLERLHKKTGLTVHFQSYSDYLKQYMEALSAARSTYYSHLIHSGSSNPKALFSTINKLLKPSDNTSPSFTADKCNALTLFTAASTLSSSLPAFPRLITQPLSQFSPVSPNELSIITSSMKSSTSILDPIPSSLVKNCLPAITPLITSIINSSLCSGSVPKTLKLAAVTHILKKLGLNTDSMCNFRPISNLPFLSKILKRVVASQIKCHLSSNNLFEPFQSSFRSQHSTETALLKVTNDLLLSSDSGLLNILILLDLTAAFDTISHSILLSRLEHSLNITGTALSWLKSYFTDRQQFININNCSSSIALLSQGVNQGSVLGPLLFIIYFLPLGNIICQHGLHFHCYTDDIQLYISINSITTETCSTLTNCLNEIKTWMHTNFLSLNYAKSDIIIIGPKSLTNSIHNFSFTIDNSTLSPFPHIRNLGVIFDSQLSFDHHVTQLTRTAFFHLKNIARLRPLLSFSAAETLIHAFITSRLDYCNSILFGTPSKVLNKLQYIQNSAARLLTHLRTCEHITPVLQNLHWLPVPYRIQFKILLLTHKALNHQAPSYLTALLHPHTPVRVRRSSKANLLSPPLRTKHRTWGDRAFSIAAPSLWNSLPTHIQHCTDPPTFKSLIKTHLFKQAFNV</sequence>
<evidence type="ECO:0000259" key="1">
    <source>
        <dbReference type="PROSITE" id="PS50878"/>
    </source>
</evidence>
<dbReference type="AlphaFoldDB" id="A0A3Q3MWV1"/>
<organism evidence="2 3">
    <name type="scientific">Labrus bergylta</name>
    <name type="common">ballan wrasse</name>
    <dbReference type="NCBI Taxonomy" id="56723"/>
    <lineage>
        <taxon>Eukaryota</taxon>
        <taxon>Metazoa</taxon>
        <taxon>Chordata</taxon>
        <taxon>Craniata</taxon>
        <taxon>Vertebrata</taxon>
        <taxon>Euteleostomi</taxon>
        <taxon>Actinopterygii</taxon>
        <taxon>Neopterygii</taxon>
        <taxon>Teleostei</taxon>
        <taxon>Neoteleostei</taxon>
        <taxon>Acanthomorphata</taxon>
        <taxon>Eupercaria</taxon>
        <taxon>Labriformes</taxon>
        <taxon>Labridae</taxon>
        <taxon>Labrus</taxon>
    </lineage>
</organism>
<dbReference type="Proteomes" id="UP000261660">
    <property type="component" value="Unplaced"/>
</dbReference>
<dbReference type="InterPro" id="IPR000477">
    <property type="entry name" value="RT_dom"/>
</dbReference>
<proteinExistence type="predicted"/>
<dbReference type="Ensembl" id="ENSLBET00000026943.1">
    <property type="protein sequence ID" value="ENSLBEP00000025655.1"/>
    <property type="gene ID" value="ENSLBEG00000019587.1"/>
</dbReference>
<dbReference type="CDD" id="cd01650">
    <property type="entry name" value="RT_nLTR_like"/>
    <property type="match status" value="1"/>
</dbReference>
<keyword evidence="3" id="KW-1185">Reference proteome</keyword>
<feature type="domain" description="Reverse transcriptase" evidence="1">
    <location>
        <begin position="157"/>
        <end position="416"/>
    </location>
</feature>
<evidence type="ECO:0000313" key="2">
    <source>
        <dbReference type="Ensembl" id="ENSLBEP00000025655.1"/>
    </source>
</evidence>
<reference evidence="2" key="2">
    <citation type="submission" date="2025-09" db="UniProtKB">
        <authorList>
            <consortium name="Ensembl"/>
        </authorList>
    </citation>
    <scope>IDENTIFICATION</scope>
</reference>
<name>A0A3Q3MWV1_9LABR</name>
<accession>A0A3Q3MWV1</accession>
<dbReference type="STRING" id="56723.ENSLBEP00000025655"/>
<dbReference type="InParanoid" id="A0A3Q3MWV1"/>
<protein>
    <recommendedName>
        <fullName evidence="1">Reverse transcriptase domain-containing protein</fullName>
    </recommendedName>
</protein>
<evidence type="ECO:0000313" key="3">
    <source>
        <dbReference type="Proteomes" id="UP000261660"/>
    </source>
</evidence>